<proteinExistence type="inferred from homology"/>
<accession>A0A2S0VXY3</accession>
<dbReference type="KEGG" id="cate:C2869_17530"/>
<comment type="catalytic activity">
    <reaction evidence="3">
        <text>7,8-dihydroneopterin 3'-triphosphate = 7,8-dihydromonapterin 3'-triphosphate</text>
        <dbReference type="Rhea" id="RHEA:28346"/>
        <dbReference type="ChEBI" id="CHEBI:58462"/>
        <dbReference type="ChEBI" id="CHEBI:61186"/>
        <dbReference type="EC" id="5.1.99.7"/>
    </reaction>
</comment>
<dbReference type="InterPro" id="IPR006156">
    <property type="entry name" value="Dihydroneopterin_aldolase"/>
</dbReference>
<organism evidence="8 9">
    <name type="scientific">Saccharobesus litoralis</name>
    <dbReference type="NCBI Taxonomy" id="2172099"/>
    <lineage>
        <taxon>Bacteria</taxon>
        <taxon>Pseudomonadati</taxon>
        <taxon>Pseudomonadota</taxon>
        <taxon>Gammaproteobacteria</taxon>
        <taxon>Alteromonadales</taxon>
        <taxon>Alteromonadaceae</taxon>
        <taxon>Saccharobesus</taxon>
    </lineage>
</organism>
<dbReference type="Pfam" id="PF02152">
    <property type="entry name" value="FolB"/>
    <property type="match status" value="1"/>
</dbReference>
<evidence type="ECO:0000256" key="3">
    <source>
        <dbReference type="ARBA" id="ARBA00043806"/>
    </source>
</evidence>
<dbReference type="NCBIfam" id="NF008418">
    <property type="entry name" value="PRK11245.1"/>
    <property type="match status" value="1"/>
</dbReference>
<reference evidence="8 9" key="1">
    <citation type="submission" date="2018-01" db="EMBL/GenBank/DDBJ databases">
        <title>Genome sequence of a Cantenovulum-like bacteria.</title>
        <authorList>
            <person name="Tan W.R."/>
            <person name="Lau N.-S."/>
            <person name="Go F."/>
            <person name="Amirul A.-A.A."/>
        </authorList>
    </citation>
    <scope>NUCLEOTIDE SEQUENCE [LARGE SCALE GENOMIC DNA]</scope>
    <source>
        <strain evidence="8 9">CCB-QB4</strain>
    </source>
</reference>
<evidence type="ECO:0000256" key="5">
    <source>
        <dbReference type="ARBA" id="ARBA00044197"/>
    </source>
</evidence>
<feature type="domain" description="Dihydroneopterin aldolase/epimerase" evidence="7">
    <location>
        <begin position="8"/>
        <end position="118"/>
    </location>
</feature>
<keyword evidence="9" id="KW-1185">Reference proteome</keyword>
<dbReference type="SMART" id="SM00905">
    <property type="entry name" value="FolB"/>
    <property type="match status" value="1"/>
</dbReference>
<dbReference type="GO" id="GO:0004150">
    <property type="term" value="F:dihydroneopterin aldolase activity"/>
    <property type="evidence" value="ECO:0007669"/>
    <property type="project" value="InterPro"/>
</dbReference>
<dbReference type="Proteomes" id="UP000244441">
    <property type="component" value="Chromosome"/>
</dbReference>
<dbReference type="GO" id="GO:0006760">
    <property type="term" value="P:folic acid-containing compound metabolic process"/>
    <property type="evidence" value="ECO:0007669"/>
    <property type="project" value="InterPro"/>
</dbReference>
<protein>
    <recommendedName>
        <fullName evidence="5">Dihydroneopterin triphosphate 2'-epimerase</fullName>
        <ecNumber evidence="4">5.1.99.7</ecNumber>
    </recommendedName>
    <alternativeName>
        <fullName evidence="6">D-erythro-7,8-dihydroneopterin triphosphate epimerase</fullName>
    </alternativeName>
</protein>
<evidence type="ECO:0000256" key="2">
    <source>
        <dbReference type="ARBA" id="ARBA00023235"/>
    </source>
</evidence>
<dbReference type="GO" id="GO:0005829">
    <property type="term" value="C:cytosol"/>
    <property type="evidence" value="ECO:0007669"/>
    <property type="project" value="TreeGrafter"/>
</dbReference>
<dbReference type="PANTHER" id="PTHR42844:SF10">
    <property type="entry name" value="DIHYDRONEOPTERIN TRIPHOSPHATE 2'-EPIMERASE"/>
    <property type="match status" value="1"/>
</dbReference>
<dbReference type="EMBL" id="CP026604">
    <property type="protein sequence ID" value="AWB69071.1"/>
    <property type="molecule type" value="Genomic_DNA"/>
</dbReference>
<gene>
    <name evidence="8" type="ORF">C2869_17530</name>
</gene>
<dbReference type="PANTHER" id="PTHR42844">
    <property type="entry name" value="DIHYDRONEOPTERIN ALDOLASE 1-RELATED"/>
    <property type="match status" value="1"/>
</dbReference>
<evidence type="ECO:0000313" key="8">
    <source>
        <dbReference type="EMBL" id="AWB69071.1"/>
    </source>
</evidence>
<dbReference type="InterPro" id="IPR006157">
    <property type="entry name" value="FolB_dom"/>
</dbReference>
<dbReference type="EC" id="5.1.99.7" evidence="4"/>
<dbReference type="Gene3D" id="3.30.1130.10">
    <property type="match status" value="1"/>
</dbReference>
<dbReference type="GO" id="GO:0008719">
    <property type="term" value="F:dihydroneopterin triphosphate 2'-epimerase activity"/>
    <property type="evidence" value="ECO:0007669"/>
    <property type="project" value="UniProtKB-EC"/>
</dbReference>
<dbReference type="CDD" id="cd00534">
    <property type="entry name" value="DHNA_DHNTPE"/>
    <property type="match status" value="1"/>
</dbReference>
<dbReference type="SUPFAM" id="SSF55620">
    <property type="entry name" value="Tetrahydrobiopterin biosynthesis enzymes-like"/>
    <property type="match status" value="1"/>
</dbReference>
<dbReference type="InterPro" id="IPR043133">
    <property type="entry name" value="GTP-CH-I_C/QueF"/>
</dbReference>
<evidence type="ECO:0000256" key="4">
    <source>
        <dbReference type="ARBA" id="ARBA00044039"/>
    </source>
</evidence>
<dbReference type="RefSeq" id="WP_108605110.1">
    <property type="nucleotide sequence ID" value="NZ_CP026604.1"/>
</dbReference>
<comment type="similarity">
    <text evidence="1">Belongs to the DHNA family.</text>
</comment>
<sequence>MSKNLARISIKNLRLRTYIGFNQSEKENKQDVVINAHIYYGADRAVTTDNVQDAVNYKTITKRIIRHVEDGRFLLLEKLTQDVIDICRDHPWIEQVEVEVDKPHALRFADSVSLCLSWQK</sequence>
<dbReference type="AlphaFoldDB" id="A0A2S0VXY3"/>
<name>A0A2S0VXY3_9ALTE</name>
<evidence type="ECO:0000256" key="1">
    <source>
        <dbReference type="ARBA" id="ARBA00005708"/>
    </source>
</evidence>
<keyword evidence="2" id="KW-0413">Isomerase</keyword>
<evidence type="ECO:0000256" key="6">
    <source>
        <dbReference type="ARBA" id="ARBA00044306"/>
    </source>
</evidence>
<dbReference type="OrthoDB" id="1121389at2"/>
<evidence type="ECO:0000259" key="7">
    <source>
        <dbReference type="SMART" id="SM00905"/>
    </source>
</evidence>
<dbReference type="NCBIfam" id="TIGR00526">
    <property type="entry name" value="folB_dom"/>
    <property type="match status" value="1"/>
</dbReference>
<evidence type="ECO:0000313" key="9">
    <source>
        <dbReference type="Proteomes" id="UP000244441"/>
    </source>
</evidence>